<dbReference type="SUPFAM" id="SSF46626">
    <property type="entry name" value="Cytochrome c"/>
    <property type="match status" value="1"/>
</dbReference>
<organism evidence="7">
    <name type="scientific">marine metagenome</name>
    <dbReference type="NCBI Taxonomy" id="408172"/>
    <lineage>
        <taxon>unclassified sequences</taxon>
        <taxon>metagenomes</taxon>
        <taxon>ecological metagenomes</taxon>
    </lineage>
</organism>
<dbReference type="GO" id="GO:0046872">
    <property type="term" value="F:metal ion binding"/>
    <property type="evidence" value="ECO:0007669"/>
    <property type="project" value="UniProtKB-KW"/>
</dbReference>
<dbReference type="AlphaFoldDB" id="A0A382TR74"/>
<keyword evidence="4" id="KW-0249">Electron transport</keyword>
<dbReference type="PANTHER" id="PTHR11961">
    <property type="entry name" value="CYTOCHROME C"/>
    <property type="match status" value="1"/>
</dbReference>
<sequence>MIRAENINGNLDRGRKLYLQCRACHSLKKNESHKLGPNLFGIFDQQAGTQEGFTYSLPLIESNLIWDQDNLDRWLAAPYELVPGNKMVFSGMRQEKDREDLLAYLYVETFEQ</sequence>
<accession>A0A382TR74</accession>
<dbReference type="Pfam" id="PF00034">
    <property type="entry name" value="Cytochrom_C"/>
    <property type="match status" value="1"/>
</dbReference>
<evidence type="ECO:0000256" key="3">
    <source>
        <dbReference type="ARBA" id="ARBA00022723"/>
    </source>
</evidence>
<reference evidence="7" key="1">
    <citation type="submission" date="2018-05" db="EMBL/GenBank/DDBJ databases">
        <authorList>
            <person name="Lanie J.A."/>
            <person name="Ng W.-L."/>
            <person name="Kazmierczak K.M."/>
            <person name="Andrzejewski T.M."/>
            <person name="Davidsen T.M."/>
            <person name="Wayne K.J."/>
            <person name="Tettelin H."/>
            <person name="Glass J.I."/>
            <person name="Rusch D."/>
            <person name="Podicherti R."/>
            <person name="Tsui H.-C.T."/>
            <person name="Winkler M.E."/>
        </authorList>
    </citation>
    <scope>NUCLEOTIDE SEQUENCE</scope>
</reference>
<dbReference type="Gene3D" id="1.10.760.10">
    <property type="entry name" value="Cytochrome c-like domain"/>
    <property type="match status" value="1"/>
</dbReference>
<dbReference type="GO" id="GO:0009055">
    <property type="term" value="F:electron transfer activity"/>
    <property type="evidence" value="ECO:0007669"/>
    <property type="project" value="InterPro"/>
</dbReference>
<dbReference type="PRINTS" id="PR00604">
    <property type="entry name" value="CYTCHRMECIAB"/>
</dbReference>
<keyword evidence="1" id="KW-0813">Transport</keyword>
<proteinExistence type="predicted"/>
<evidence type="ECO:0000313" key="7">
    <source>
        <dbReference type="EMBL" id="SVD24550.1"/>
    </source>
</evidence>
<name>A0A382TR74_9ZZZZ</name>
<protein>
    <recommendedName>
        <fullName evidence="6">Cytochrome c domain-containing protein</fullName>
    </recommendedName>
</protein>
<evidence type="ECO:0000256" key="1">
    <source>
        <dbReference type="ARBA" id="ARBA00022448"/>
    </source>
</evidence>
<dbReference type="InterPro" id="IPR009056">
    <property type="entry name" value="Cyt_c-like_dom"/>
</dbReference>
<keyword evidence="2" id="KW-0349">Heme</keyword>
<dbReference type="PROSITE" id="PS51007">
    <property type="entry name" value="CYTC"/>
    <property type="match status" value="1"/>
</dbReference>
<dbReference type="GO" id="GO:0020037">
    <property type="term" value="F:heme binding"/>
    <property type="evidence" value="ECO:0007669"/>
    <property type="project" value="InterPro"/>
</dbReference>
<evidence type="ECO:0000256" key="4">
    <source>
        <dbReference type="ARBA" id="ARBA00022982"/>
    </source>
</evidence>
<dbReference type="InterPro" id="IPR036909">
    <property type="entry name" value="Cyt_c-like_dom_sf"/>
</dbReference>
<dbReference type="InterPro" id="IPR002327">
    <property type="entry name" value="Cyt_c_1A/1B"/>
</dbReference>
<gene>
    <name evidence="7" type="ORF">METZ01_LOCUS377404</name>
</gene>
<evidence type="ECO:0000259" key="6">
    <source>
        <dbReference type="PROSITE" id="PS51007"/>
    </source>
</evidence>
<evidence type="ECO:0000256" key="5">
    <source>
        <dbReference type="ARBA" id="ARBA00023004"/>
    </source>
</evidence>
<keyword evidence="3" id="KW-0479">Metal-binding</keyword>
<keyword evidence="5" id="KW-0408">Iron</keyword>
<dbReference type="EMBL" id="UINC01138541">
    <property type="protein sequence ID" value="SVD24550.1"/>
    <property type="molecule type" value="Genomic_DNA"/>
</dbReference>
<feature type="domain" description="Cytochrome c" evidence="6">
    <location>
        <begin position="9"/>
        <end position="109"/>
    </location>
</feature>
<evidence type="ECO:0000256" key="2">
    <source>
        <dbReference type="ARBA" id="ARBA00022617"/>
    </source>
</evidence>